<proteinExistence type="predicted"/>
<name>A0ACC0ZE96_9ROSI</name>
<reference evidence="2" key="1">
    <citation type="journal article" date="2023" name="G3 (Bethesda)">
        <title>Genome assembly and association tests identify interacting loci associated with vigor, precocity, and sex in interspecific pistachio rootstocks.</title>
        <authorList>
            <person name="Palmer W."/>
            <person name="Jacygrad E."/>
            <person name="Sagayaradj S."/>
            <person name="Cavanaugh K."/>
            <person name="Han R."/>
            <person name="Bertier L."/>
            <person name="Beede B."/>
            <person name="Kafkas S."/>
            <person name="Golino D."/>
            <person name="Preece J."/>
            <person name="Michelmore R."/>
        </authorList>
    </citation>
    <scope>NUCLEOTIDE SEQUENCE [LARGE SCALE GENOMIC DNA]</scope>
</reference>
<sequence>MGHTVGKDMIYYTVTNSNDDPLNPVPGTLRYGASIISRKVWITFQRHMNIKLKKPLLISSFTTINARGSYIHISGVACLLTYEDGLIDVIRGSTDVTISNNWFKNQDKVMLLGHNDKARYGFTHVANNLFQEWTSYAIGGRMNPKIENEANLFIAQKSGKKKVTWKLGRSSKLYSVGDVFENGAFFEATGSGSIQPNYKDEPRFQVANANSVRAFTETSGVLVCSWTFTC</sequence>
<keyword evidence="2" id="KW-1185">Reference proteome</keyword>
<dbReference type="Proteomes" id="UP001163603">
    <property type="component" value="Chromosome 2"/>
</dbReference>
<protein>
    <submittedName>
        <fullName evidence="1">Uncharacterized protein</fullName>
    </submittedName>
</protein>
<dbReference type="EMBL" id="CM047737">
    <property type="protein sequence ID" value="KAJ0049358.1"/>
    <property type="molecule type" value="Genomic_DNA"/>
</dbReference>
<evidence type="ECO:0000313" key="2">
    <source>
        <dbReference type="Proteomes" id="UP001163603"/>
    </source>
</evidence>
<evidence type="ECO:0000313" key="1">
    <source>
        <dbReference type="EMBL" id="KAJ0049358.1"/>
    </source>
</evidence>
<comment type="caution">
    <text evidence="1">The sequence shown here is derived from an EMBL/GenBank/DDBJ whole genome shotgun (WGS) entry which is preliminary data.</text>
</comment>
<accession>A0ACC0ZE96</accession>
<gene>
    <name evidence="1" type="ORF">Pint_16615</name>
</gene>
<organism evidence="1 2">
    <name type="scientific">Pistacia integerrima</name>
    <dbReference type="NCBI Taxonomy" id="434235"/>
    <lineage>
        <taxon>Eukaryota</taxon>
        <taxon>Viridiplantae</taxon>
        <taxon>Streptophyta</taxon>
        <taxon>Embryophyta</taxon>
        <taxon>Tracheophyta</taxon>
        <taxon>Spermatophyta</taxon>
        <taxon>Magnoliopsida</taxon>
        <taxon>eudicotyledons</taxon>
        <taxon>Gunneridae</taxon>
        <taxon>Pentapetalae</taxon>
        <taxon>rosids</taxon>
        <taxon>malvids</taxon>
        <taxon>Sapindales</taxon>
        <taxon>Anacardiaceae</taxon>
        <taxon>Pistacia</taxon>
    </lineage>
</organism>